<evidence type="ECO:0000313" key="3">
    <source>
        <dbReference type="EMBL" id="PFG89726.1"/>
    </source>
</evidence>
<dbReference type="InterPro" id="IPR036634">
    <property type="entry name" value="PRD_sf"/>
</dbReference>
<protein>
    <submittedName>
        <fullName evidence="3">Transcription antiterminator BglG</fullName>
    </submittedName>
</protein>
<proteinExistence type="predicted"/>
<dbReference type="AlphaFoldDB" id="A0AAP8E2U3"/>
<dbReference type="GO" id="GO:0003723">
    <property type="term" value="F:RNA binding"/>
    <property type="evidence" value="ECO:0007669"/>
    <property type="project" value="InterPro"/>
</dbReference>
<dbReference type="Proteomes" id="UP000225275">
    <property type="component" value="Unassembled WGS sequence"/>
</dbReference>
<dbReference type="SMART" id="SM01061">
    <property type="entry name" value="CAT_RBD"/>
    <property type="match status" value="1"/>
</dbReference>
<dbReference type="InterPro" id="IPR050661">
    <property type="entry name" value="BglG_antiterminators"/>
</dbReference>
<dbReference type="PANTHER" id="PTHR30185">
    <property type="entry name" value="CRYPTIC BETA-GLUCOSIDE BGL OPERON ANTITERMINATOR"/>
    <property type="match status" value="1"/>
</dbReference>
<dbReference type="InterPro" id="IPR011608">
    <property type="entry name" value="PRD"/>
</dbReference>
<dbReference type="RefSeq" id="WP_012897376.1">
    <property type="nucleotide sequence ID" value="NZ_CABJEC010000003.1"/>
</dbReference>
<accession>A0AAP8E2U3</accession>
<dbReference type="Pfam" id="PF03123">
    <property type="entry name" value="CAT_RBD"/>
    <property type="match status" value="1"/>
</dbReference>
<dbReference type="InterPro" id="IPR004341">
    <property type="entry name" value="CAT_RNA-bd_dom"/>
</dbReference>
<dbReference type="PANTHER" id="PTHR30185:SF15">
    <property type="entry name" value="CRYPTIC BETA-GLUCOSIDE BGL OPERON ANTITERMINATOR"/>
    <property type="match status" value="1"/>
</dbReference>
<dbReference type="GO" id="GO:0006355">
    <property type="term" value="P:regulation of DNA-templated transcription"/>
    <property type="evidence" value="ECO:0007669"/>
    <property type="project" value="InterPro"/>
</dbReference>
<sequence>MRIKKILNNNVVLVSVDNFKKEQIVMQNGLGFNKKVGDEIPEDSNQQVFVLSDSLYKKYEHLTNNTDPIAAQIAEKIISYAEEKYQLQLNEMIHLTLTDHIDGVISRFSKGIVLRNELNLEISRIYTQEYKVGLYAIDQLREVIKSSDLGDEAAFIAMHILNNRLDLDTSEEQIRTTLGFISDIIKVVETYFNKKYDETLFSYYRFVMHLKGLAKRMYAKNLFEEDEILYKALVAAYPEPARCAEKVAKMIFLKYSLNISSEEKAFLTLYIEKLNREYE</sequence>
<feature type="domain" description="PRD" evidence="2">
    <location>
        <begin position="172"/>
        <end position="279"/>
    </location>
</feature>
<reference evidence="3" key="1">
    <citation type="submission" date="2017-01" db="EMBL/GenBank/DDBJ databases">
        <authorList>
            <person name="Lo R."/>
        </authorList>
    </citation>
    <scope>NUCLEOTIDE SEQUENCE</scope>
    <source>
        <strain evidence="3">537</strain>
    </source>
</reference>
<dbReference type="InterPro" id="IPR036650">
    <property type="entry name" value="CAT_RNA-bd_dom_sf"/>
</dbReference>
<dbReference type="SUPFAM" id="SSF63520">
    <property type="entry name" value="PTS-regulatory domain, PRD"/>
    <property type="match status" value="2"/>
</dbReference>
<organism evidence="3 4">
    <name type="scientific">Lactococcus lactis</name>
    <dbReference type="NCBI Taxonomy" id="1358"/>
    <lineage>
        <taxon>Bacteria</taxon>
        <taxon>Bacillati</taxon>
        <taxon>Bacillota</taxon>
        <taxon>Bacilli</taxon>
        <taxon>Lactobacillales</taxon>
        <taxon>Streptococcaceae</taxon>
        <taxon>Lactococcus</taxon>
    </lineage>
</organism>
<feature type="domain" description="PRD" evidence="2">
    <location>
        <begin position="65"/>
        <end position="170"/>
    </location>
</feature>
<evidence type="ECO:0000259" key="2">
    <source>
        <dbReference type="PROSITE" id="PS51372"/>
    </source>
</evidence>
<keyword evidence="1" id="KW-0677">Repeat</keyword>
<dbReference type="Gene3D" id="1.10.1790.10">
    <property type="entry name" value="PRD domain"/>
    <property type="match status" value="2"/>
</dbReference>
<dbReference type="SUPFAM" id="SSF50151">
    <property type="entry name" value="SacY-like RNA-binding domain"/>
    <property type="match status" value="1"/>
</dbReference>
<comment type="caution">
    <text evidence="3">The sequence shown here is derived from an EMBL/GenBank/DDBJ whole genome shotgun (WGS) entry which is preliminary data.</text>
</comment>
<evidence type="ECO:0000256" key="1">
    <source>
        <dbReference type="ARBA" id="ARBA00022737"/>
    </source>
</evidence>
<dbReference type="PROSITE" id="PS51372">
    <property type="entry name" value="PRD_2"/>
    <property type="match status" value="2"/>
</dbReference>
<dbReference type="KEGG" id="llj:LG36_0657"/>
<reference evidence="3" key="2">
    <citation type="journal article" date="2018" name="Food Control">
        <title>Characterization of Lactococcus lactis isolates from herbs, fruits and vegetables for use as biopreservatives against Listeria monocytogenes in cheese.</title>
        <authorList>
            <person name="Ho V."/>
            <person name="Lo R."/>
            <person name="Bansal N."/>
            <person name="Turner M.S."/>
        </authorList>
    </citation>
    <scope>NUCLEOTIDE SEQUENCE</scope>
    <source>
        <strain evidence="3">537</strain>
    </source>
</reference>
<dbReference type="Gene3D" id="2.30.24.10">
    <property type="entry name" value="CAT RNA-binding domain"/>
    <property type="match status" value="1"/>
</dbReference>
<dbReference type="EMBL" id="MTJS01000002">
    <property type="protein sequence ID" value="PFG89726.1"/>
    <property type="molecule type" value="Genomic_DNA"/>
</dbReference>
<dbReference type="Pfam" id="PF00874">
    <property type="entry name" value="PRD"/>
    <property type="match status" value="2"/>
</dbReference>
<evidence type="ECO:0000313" key="4">
    <source>
        <dbReference type="Proteomes" id="UP000225275"/>
    </source>
</evidence>
<name>A0AAP8E2U3_9LACT</name>
<gene>
    <name evidence="3" type="ORF">BW154_09730</name>
</gene>